<accession>A0A9W7ZNZ7</accession>
<gene>
    <name evidence="1" type="ORF">H4219_006453</name>
</gene>
<comment type="caution">
    <text evidence="1">The sequence shown here is derived from an EMBL/GenBank/DDBJ whole genome shotgun (WGS) entry which is preliminary data.</text>
</comment>
<dbReference type="AlphaFoldDB" id="A0A9W7ZNZ7"/>
<name>A0A9W7ZNZ7_9FUNG</name>
<dbReference type="EMBL" id="JANBPU010000847">
    <property type="protein sequence ID" value="KAJ1908967.1"/>
    <property type="molecule type" value="Genomic_DNA"/>
</dbReference>
<evidence type="ECO:0000313" key="1">
    <source>
        <dbReference type="EMBL" id="KAJ1908967.1"/>
    </source>
</evidence>
<keyword evidence="2" id="KW-1185">Reference proteome</keyword>
<organism evidence="1 2">
    <name type="scientific">Mycoemilia scoparia</name>
    <dbReference type="NCBI Taxonomy" id="417184"/>
    <lineage>
        <taxon>Eukaryota</taxon>
        <taxon>Fungi</taxon>
        <taxon>Fungi incertae sedis</taxon>
        <taxon>Zoopagomycota</taxon>
        <taxon>Kickxellomycotina</taxon>
        <taxon>Kickxellomycetes</taxon>
        <taxon>Kickxellales</taxon>
        <taxon>Kickxellaceae</taxon>
        <taxon>Mycoemilia</taxon>
    </lineage>
</organism>
<protein>
    <submittedName>
        <fullName evidence="1">Uncharacterized protein</fullName>
    </submittedName>
</protein>
<sequence length="121" mass="13479">LVAKALNTEQQEVSSGLDGQALKVVVLDFEATVSTGLVGSTAGRDSLAKSTTKVRGWRIRKCGKEVVFDHGHIAFEAKFHWPRLEVLEVSRKVDPFKYKGRDIELELMLYKLSDEVVLAGY</sequence>
<evidence type="ECO:0000313" key="2">
    <source>
        <dbReference type="Proteomes" id="UP001150538"/>
    </source>
</evidence>
<feature type="non-terminal residue" evidence="1">
    <location>
        <position position="1"/>
    </location>
</feature>
<reference evidence="1" key="1">
    <citation type="submission" date="2022-07" db="EMBL/GenBank/DDBJ databases">
        <title>Phylogenomic reconstructions and comparative analyses of Kickxellomycotina fungi.</title>
        <authorList>
            <person name="Reynolds N.K."/>
            <person name="Stajich J.E."/>
            <person name="Barry K."/>
            <person name="Grigoriev I.V."/>
            <person name="Crous P."/>
            <person name="Smith M.E."/>
        </authorList>
    </citation>
    <scope>NUCLEOTIDE SEQUENCE</scope>
    <source>
        <strain evidence="1">NBRC 100468</strain>
    </source>
</reference>
<dbReference type="Proteomes" id="UP001150538">
    <property type="component" value="Unassembled WGS sequence"/>
</dbReference>
<proteinExistence type="predicted"/>